<dbReference type="Proteomes" id="UP000593765">
    <property type="component" value="Chromosome"/>
</dbReference>
<sequence>MEAAAPIVSVVMPVYNTAAYVAQTIEAILAQTFRDFELLILDDGSTDDTPAVLKRYAALDSRIRIISRENKGIVASRNELIAACRGKYMAANDADDLSVPDRFEKQVAYLESHPECVLLGSRVVVMDPYGSPSYITDHKLTHEDIEKQLLGNGGGWAVVQSSMMCRTEAARKVGGYRGEHPVFSEDHDFYLRVAELGKFANLPEPLTWYRRHYSSTTRTYYLEKVKRHAETREKVLREAHQRRGLPFPADWTFSPITAPPRDEQARLWGWAALKHGNIAVARKHAKSAVRYGPFKLASWKLLLTAFRRSADTKGQVFPNAYR</sequence>
<dbReference type="AlphaFoldDB" id="A0A7M2WTV7"/>
<dbReference type="Gene3D" id="3.90.550.10">
    <property type="entry name" value="Spore Coat Polysaccharide Biosynthesis Protein SpsA, Chain A"/>
    <property type="match status" value="1"/>
</dbReference>
<dbReference type="SUPFAM" id="SSF53448">
    <property type="entry name" value="Nucleotide-diphospho-sugar transferases"/>
    <property type="match status" value="1"/>
</dbReference>
<dbReference type="InterPro" id="IPR001173">
    <property type="entry name" value="Glyco_trans_2-like"/>
</dbReference>
<comment type="similarity">
    <text evidence="1">Belongs to the glycosyltransferase 2 family.</text>
</comment>
<evidence type="ECO:0000256" key="1">
    <source>
        <dbReference type="ARBA" id="ARBA00006739"/>
    </source>
</evidence>
<name>A0A7M2WTV7_9BACT</name>
<keyword evidence="6" id="KW-1185">Reference proteome</keyword>
<dbReference type="RefSeq" id="WP_206290932.1">
    <property type="nucleotide sequence ID" value="NZ_CP063458.1"/>
</dbReference>
<dbReference type="Pfam" id="PF00535">
    <property type="entry name" value="Glycos_transf_2"/>
    <property type="match status" value="1"/>
</dbReference>
<dbReference type="GO" id="GO:0016757">
    <property type="term" value="F:glycosyltransferase activity"/>
    <property type="evidence" value="ECO:0007669"/>
    <property type="project" value="UniProtKB-KW"/>
</dbReference>
<evidence type="ECO:0000256" key="2">
    <source>
        <dbReference type="ARBA" id="ARBA00022676"/>
    </source>
</evidence>
<dbReference type="PANTHER" id="PTHR43685:SF5">
    <property type="entry name" value="GLYCOSYLTRANSFERASE EPSE-RELATED"/>
    <property type="match status" value="1"/>
</dbReference>
<dbReference type="InterPro" id="IPR029044">
    <property type="entry name" value="Nucleotide-diphossugar_trans"/>
</dbReference>
<dbReference type="EMBL" id="CP063458">
    <property type="protein sequence ID" value="QOV87970.1"/>
    <property type="molecule type" value="Genomic_DNA"/>
</dbReference>
<evidence type="ECO:0000313" key="5">
    <source>
        <dbReference type="EMBL" id="QOV87970.1"/>
    </source>
</evidence>
<dbReference type="InterPro" id="IPR050834">
    <property type="entry name" value="Glycosyltransf_2"/>
</dbReference>
<proteinExistence type="inferred from homology"/>
<keyword evidence="2" id="KW-0328">Glycosyltransferase</keyword>
<dbReference type="PANTHER" id="PTHR43685">
    <property type="entry name" value="GLYCOSYLTRANSFERASE"/>
    <property type="match status" value="1"/>
</dbReference>
<organism evidence="5 6">
    <name type="scientific">Humisphaera borealis</name>
    <dbReference type="NCBI Taxonomy" id="2807512"/>
    <lineage>
        <taxon>Bacteria</taxon>
        <taxon>Pseudomonadati</taxon>
        <taxon>Planctomycetota</taxon>
        <taxon>Phycisphaerae</taxon>
        <taxon>Tepidisphaerales</taxon>
        <taxon>Tepidisphaeraceae</taxon>
        <taxon>Humisphaera</taxon>
    </lineage>
</organism>
<keyword evidence="3" id="KW-0808">Transferase</keyword>
<reference evidence="5 6" key="1">
    <citation type="submission" date="2020-10" db="EMBL/GenBank/DDBJ databases">
        <title>Wide distribution of Phycisphaera-like planctomycetes from WD2101 soil group in peatlands and genome analysis of the first cultivated representative.</title>
        <authorList>
            <person name="Dedysh S.N."/>
            <person name="Beletsky A.V."/>
            <person name="Ivanova A."/>
            <person name="Kulichevskaya I.S."/>
            <person name="Suzina N.E."/>
            <person name="Philippov D.A."/>
            <person name="Rakitin A.L."/>
            <person name="Mardanov A.V."/>
            <person name="Ravin N.V."/>
        </authorList>
    </citation>
    <scope>NUCLEOTIDE SEQUENCE [LARGE SCALE GENOMIC DNA]</scope>
    <source>
        <strain evidence="5 6">M1803</strain>
    </source>
</reference>
<protein>
    <submittedName>
        <fullName evidence="5">Glycosyltransferase</fullName>
    </submittedName>
</protein>
<evidence type="ECO:0000259" key="4">
    <source>
        <dbReference type="Pfam" id="PF00535"/>
    </source>
</evidence>
<accession>A0A7M2WTV7</accession>
<evidence type="ECO:0000313" key="6">
    <source>
        <dbReference type="Proteomes" id="UP000593765"/>
    </source>
</evidence>
<gene>
    <name evidence="5" type="ORF">IPV69_17070</name>
</gene>
<dbReference type="KEGG" id="hbs:IPV69_17070"/>
<feature type="domain" description="Glycosyltransferase 2-like" evidence="4">
    <location>
        <begin position="9"/>
        <end position="172"/>
    </location>
</feature>
<evidence type="ECO:0000256" key="3">
    <source>
        <dbReference type="ARBA" id="ARBA00022679"/>
    </source>
</evidence>